<reference evidence="1" key="1">
    <citation type="journal article" date="2020" name="mSystems">
        <title>Genome- and Community-Level Interaction Insights into Carbon Utilization and Element Cycling Functions of Hydrothermarchaeota in Hydrothermal Sediment.</title>
        <authorList>
            <person name="Zhou Z."/>
            <person name="Liu Y."/>
            <person name="Xu W."/>
            <person name="Pan J."/>
            <person name="Luo Z.H."/>
            <person name="Li M."/>
        </authorList>
    </citation>
    <scope>NUCLEOTIDE SEQUENCE [LARGE SCALE GENOMIC DNA]</scope>
    <source>
        <strain evidence="1">HyVt-527</strain>
    </source>
</reference>
<dbReference type="Proteomes" id="UP000886124">
    <property type="component" value="Unassembled WGS sequence"/>
</dbReference>
<feature type="non-terminal residue" evidence="1">
    <location>
        <position position="48"/>
    </location>
</feature>
<dbReference type="Gene3D" id="3.40.50.720">
    <property type="entry name" value="NAD(P)-binding Rossmann-like Domain"/>
    <property type="match status" value="1"/>
</dbReference>
<dbReference type="AlphaFoldDB" id="A0A7V5PQ37"/>
<dbReference type="InterPro" id="IPR036291">
    <property type="entry name" value="NAD(P)-bd_dom_sf"/>
</dbReference>
<dbReference type="EMBL" id="DROD01000434">
    <property type="protein sequence ID" value="HHJ52802.1"/>
    <property type="molecule type" value="Genomic_DNA"/>
</dbReference>
<proteinExistence type="predicted"/>
<sequence length="48" mass="5347">MKHKIALIGFGTVGQGLCEILLSKEDYLKQTYGFEWQVVAISDMLKGS</sequence>
<name>A0A7V5PQ37_CALAY</name>
<accession>A0A7V5PQ37</accession>
<protein>
    <submittedName>
        <fullName evidence="1">Homoserine dehydrogenase</fullName>
    </submittedName>
</protein>
<comment type="caution">
    <text evidence="1">The sequence shown here is derived from an EMBL/GenBank/DDBJ whole genome shotgun (WGS) entry which is preliminary data.</text>
</comment>
<dbReference type="SUPFAM" id="SSF51735">
    <property type="entry name" value="NAD(P)-binding Rossmann-fold domains"/>
    <property type="match status" value="1"/>
</dbReference>
<evidence type="ECO:0000313" key="1">
    <source>
        <dbReference type="EMBL" id="HHJ52802.1"/>
    </source>
</evidence>
<organism evidence="1">
    <name type="scientific">Caldithrix abyssi</name>
    <dbReference type="NCBI Taxonomy" id="187145"/>
    <lineage>
        <taxon>Bacteria</taxon>
        <taxon>Pseudomonadati</taxon>
        <taxon>Calditrichota</taxon>
        <taxon>Calditrichia</taxon>
        <taxon>Calditrichales</taxon>
        <taxon>Calditrichaceae</taxon>
        <taxon>Caldithrix</taxon>
    </lineage>
</organism>
<gene>
    <name evidence="1" type="ORF">ENJ89_06365</name>
</gene>